<dbReference type="InterPro" id="IPR039420">
    <property type="entry name" value="WalR-like"/>
</dbReference>
<dbReference type="SUPFAM" id="SSF52172">
    <property type="entry name" value="CheY-like"/>
    <property type="match status" value="1"/>
</dbReference>
<dbReference type="PROSITE" id="PS50110">
    <property type="entry name" value="RESPONSE_REGULATORY"/>
    <property type="match status" value="1"/>
</dbReference>
<dbReference type="STRING" id="1445607.JCM10512_1389"/>
<dbReference type="AlphaFoldDB" id="W4URJ1"/>
<comment type="caution">
    <text evidence="10">The sequence shown here is derived from an EMBL/GenBank/DDBJ whole genome shotgun (WGS) entry which is preliminary data.</text>
</comment>
<feature type="modified residue" description="4-aspartylphosphate" evidence="6">
    <location>
        <position position="72"/>
    </location>
</feature>
<dbReference type="Proteomes" id="UP000019131">
    <property type="component" value="Unassembled WGS sequence"/>
</dbReference>
<dbReference type="FunFam" id="1.10.10.10:FF:000005">
    <property type="entry name" value="Two-component system response regulator"/>
    <property type="match status" value="1"/>
</dbReference>
<dbReference type="Gene3D" id="1.10.10.10">
    <property type="entry name" value="Winged helix-like DNA-binding domain superfamily/Winged helix DNA-binding domain"/>
    <property type="match status" value="1"/>
</dbReference>
<dbReference type="CDD" id="cd00383">
    <property type="entry name" value="trans_reg_C"/>
    <property type="match status" value="1"/>
</dbReference>
<sequence length="251" mass="28305">MQAVRIGNEGLIHKNDCSMEKVTILVIEDDDRMAELICRGLEENGFDVTLRTNGSEGLSAAFRQRFNLVITDIMLPGLNGLELCKQLKQTDDAYPVIMLTALGTTDDKVDGFDAGADDYMVKPFEMRELTARIHALLKRSKAVHAGSHILHFADLELNVQTKSVKRDGTEINLTPKEFNLLAYMMANPGRVLSKAEIAEKVWDMDFDSGTNFIEVYISYLRRKIDKGFNHKLIHTKSGMGFILKEEHENPE</sequence>
<evidence type="ECO:0000256" key="6">
    <source>
        <dbReference type="PROSITE-ProRule" id="PRU00169"/>
    </source>
</evidence>
<protein>
    <submittedName>
        <fullName evidence="10">Two-component system response regulator</fullName>
    </submittedName>
</protein>
<feature type="domain" description="OmpR/PhoB-type" evidence="9">
    <location>
        <begin position="147"/>
        <end position="245"/>
    </location>
</feature>
<dbReference type="PANTHER" id="PTHR48111">
    <property type="entry name" value="REGULATOR OF RPOS"/>
    <property type="match status" value="1"/>
</dbReference>
<dbReference type="GO" id="GO:0000156">
    <property type="term" value="F:phosphorelay response regulator activity"/>
    <property type="evidence" value="ECO:0007669"/>
    <property type="project" value="TreeGrafter"/>
</dbReference>
<evidence type="ECO:0000256" key="1">
    <source>
        <dbReference type="ARBA" id="ARBA00022553"/>
    </source>
</evidence>
<dbReference type="GO" id="GO:0000976">
    <property type="term" value="F:transcription cis-regulatory region binding"/>
    <property type="evidence" value="ECO:0007669"/>
    <property type="project" value="TreeGrafter"/>
</dbReference>
<evidence type="ECO:0000256" key="2">
    <source>
        <dbReference type="ARBA" id="ARBA00023012"/>
    </source>
</evidence>
<keyword evidence="11" id="KW-1185">Reference proteome</keyword>
<dbReference type="GO" id="GO:0032993">
    <property type="term" value="C:protein-DNA complex"/>
    <property type="evidence" value="ECO:0007669"/>
    <property type="project" value="TreeGrafter"/>
</dbReference>
<dbReference type="InterPro" id="IPR001789">
    <property type="entry name" value="Sig_transdc_resp-reg_receiver"/>
</dbReference>
<name>W4URJ1_9BACE</name>
<evidence type="ECO:0000259" key="9">
    <source>
        <dbReference type="PROSITE" id="PS51755"/>
    </source>
</evidence>
<dbReference type="GO" id="GO:0006355">
    <property type="term" value="P:regulation of DNA-templated transcription"/>
    <property type="evidence" value="ECO:0007669"/>
    <property type="project" value="InterPro"/>
</dbReference>
<keyword evidence="1 6" id="KW-0597">Phosphoprotein</keyword>
<evidence type="ECO:0000256" key="3">
    <source>
        <dbReference type="ARBA" id="ARBA00023015"/>
    </source>
</evidence>
<evidence type="ECO:0000256" key="5">
    <source>
        <dbReference type="ARBA" id="ARBA00023163"/>
    </source>
</evidence>
<dbReference type="SMART" id="SM00862">
    <property type="entry name" value="Trans_reg_C"/>
    <property type="match status" value="1"/>
</dbReference>
<dbReference type="Gene3D" id="6.10.250.690">
    <property type="match status" value="1"/>
</dbReference>
<dbReference type="GO" id="GO:0005829">
    <property type="term" value="C:cytosol"/>
    <property type="evidence" value="ECO:0007669"/>
    <property type="project" value="TreeGrafter"/>
</dbReference>
<dbReference type="InterPro" id="IPR011006">
    <property type="entry name" value="CheY-like_superfamily"/>
</dbReference>
<evidence type="ECO:0000313" key="11">
    <source>
        <dbReference type="Proteomes" id="UP000019131"/>
    </source>
</evidence>
<gene>
    <name evidence="10" type="ORF">JCM10512_1389</name>
</gene>
<feature type="DNA-binding region" description="OmpR/PhoB-type" evidence="7">
    <location>
        <begin position="147"/>
        <end position="245"/>
    </location>
</feature>
<dbReference type="InterPro" id="IPR001867">
    <property type="entry name" value="OmpR/PhoB-type_DNA-bd"/>
</dbReference>
<accession>W4URJ1</accession>
<dbReference type="SMART" id="SM00448">
    <property type="entry name" value="REC"/>
    <property type="match status" value="1"/>
</dbReference>
<evidence type="ECO:0000313" key="10">
    <source>
        <dbReference type="EMBL" id="GAE83134.1"/>
    </source>
</evidence>
<dbReference type="PANTHER" id="PTHR48111:SF22">
    <property type="entry name" value="REGULATOR OF RPOS"/>
    <property type="match status" value="1"/>
</dbReference>
<dbReference type="EMBL" id="BAIV01000007">
    <property type="protein sequence ID" value="GAE83134.1"/>
    <property type="molecule type" value="Genomic_DNA"/>
</dbReference>
<reference evidence="10 11" key="1">
    <citation type="journal article" date="2014" name="Genome Announc.">
        <title>Draft Genome Sequence of Bacteroides reticulotermitis Strain JCM 10512T, Isolated from the Gut of a Termite.</title>
        <authorList>
            <person name="Yuki M."/>
            <person name="Oshima K."/>
            <person name="Suda W."/>
            <person name="Sakamoto M."/>
            <person name="Iida T."/>
            <person name="Hattori M."/>
            <person name="Ohkuma M."/>
        </authorList>
    </citation>
    <scope>NUCLEOTIDE SEQUENCE [LARGE SCALE GENOMIC DNA]</scope>
    <source>
        <strain evidence="10 11">JCM 10512</strain>
    </source>
</reference>
<keyword evidence="4 7" id="KW-0238">DNA-binding</keyword>
<dbReference type="PROSITE" id="PS51755">
    <property type="entry name" value="OMPR_PHOB"/>
    <property type="match status" value="1"/>
</dbReference>
<organism evidence="10 11">
    <name type="scientific">Bacteroides reticulotermitis JCM 10512</name>
    <dbReference type="NCBI Taxonomy" id="1445607"/>
    <lineage>
        <taxon>Bacteria</taxon>
        <taxon>Pseudomonadati</taxon>
        <taxon>Bacteroidota</taxon>
        <taxon>Bacteroidia</taxon>
        <taxon>Bacteroidales</taxon>
        <taxon>Bacteroidaceae</taxon>
        <taxon>Bacteroides</taxon>
    </lineage>
</organism>
<dbReference type="Pfam" id="PF00072">
    <property type="entry name" value="Response_reg"/>
    <property type="match status" value="1"/>
</dbReference>
<dbReference type="InterPro" id="IPR036388">
    <property type="entry name" value="WH-like_DNA-bd_sf"/>
</dbReference>
<evidence type="ECO:0000256" key="4">
    <source>
        <dbReference type="ARBA" id="ARBA00023125"/>
    </source>
</evidence>
<keyword evidence="3" id="KW-0805">Transcription regulation</keyword>
<proteinExistence type="predicted"/>
<dbReference type="FunFam" id="3.40.50.2300:FF:000001">
    <property type="entry name" value="DNA-binding response regulator PhoB"/>
    <property type="match status" value="1"/>
</dbReference>
<dbReference type="Pfam" id="PF00486">
    <property type="entry name" value="Trans_reg_C"/>
    <property type="match status" value="1"/>
</dbReference>
<keyword evidence="2" id="KW-0902">Two-component regulatory system</keyword>
<dbReference type="Gene3D" id="3.40.50.2300">
    <property type="match status" value="1"/>
</dbReference>
<evidence type="ECO:0000259" key="8">
    <source>
        <dbReference type="PROSITE" id="PS50110"/>
    </source>
</evidence>
<feature type="domain" description="Response regulatory" evidence="8">
    <location>
        <begin position="23"/>
        <end position="137"/>
    </location>
</feature>
<evidence type="ECO:0000256" key="7">
    <source>
        <dbReference type="PROSITE-ProRule" id="PRU01091"/>
    </source>
</evidence>
<keyword evidence="5" id="KW-0804">Transcription</keyword>